<dbReference type="GeneID" id="9837325"/>
<feature type="region of interest" description="Disordered" evidence="1">
    <location>
        <begin position="1"/>
        <end position="88"/>
    </location>
</feature>
<dbReference type="OrthoDB" id="1745547at2759"/>
<evidence type="ECO:0000313" key="2">
    <source>
        <dbReference type="EMBL" id="CEF98594.1"/>
    </source>
</evidence>
<feature type="compositionally biased region" description="Acidic residues" evidence="1">
    <location>
        <begin position="187"/>
        <end position="202"/>
    </location>
</feature>
<feature type="compositionally biased region" description="Basic and acidic residues" evidence="1">
    <location>
        <begin position="56"/>
        <end position="69"/>
    </location>
</feature>
<name>A0A090M8Z2_OSTTA</name>
<proteinExistence type="predicted"/>
<feature type="region of interest" description="Disordered" evidence="1">
    <location>
        <begin position="170"/>
        <end position="260"/>
    </location>
</feature>
<evidence type="ECO:0000313" key="3">
    <source>
        <dbReference type="Proteomes" id="UP000009170"/>
    </source>
</evidence>
<feature type="compositionally biased region" description="Basic residues" evidence="1">
    <location>
        <begin position="232"/>
        <end position="253"/>
    </location>
</feature>
<feature type="compositionally biased region" description="Basic and acidic residues" evidence="1">
    <location>
        <begin position="203"/>
        <end position="231"/>
    </location>
</feature>
<reference evidence="3" key="1">
    <citation type="journal article" date="2006" name="Proc. Natl. Acad. Sci. U.S.A.">
        <title>Genome analysis of the smallest free-living eukaryote Ostreococcus tauri unveils many unique features.</title>
        <authorList>
            <person name="Derelle E."/>
            <person name="Ferraz C."/>
            <person name="Rombauts S."/>
            <person name="Rouze P."/>
            <person name="Worden A.Z."/>
            <person name="Robbens S."/>
            <person name="Partensky F."/>
            <person name="Degroeve S."/>
            <person name="Echeynie S."/>
            <person name="Cooke R."/>
            <person name="Saeys Y."/>
            <person name="Wuyts J."/>
            <person name="Jabbari K."/>
            <person name="Bowler C."/>
            <person name="Panaud O."/>
            <person name="Piegu B."/>
            <person name="Ball S.G."/>
            <person name="Ral J.-P."/>
            <person name="Bouget F.-Y."/>
            <person name="Piganeau G."/>
            <person name="De Baets B."/>
            <person name="Picard A."/>
            <person name="Delseny M."/>
            <person name="Demaille J."/>
            <person name="Van de Peer Y."/>
            <person name="Moreau H."/>
        </authorList>
    </citation>
    <scope>NUCLEOTIDE SEQUENCE [LARGE SCALE GENOMIC DNA]</scope>
    <source>
        <strain evidence="3">OTTH 0595 / CCAP 157/2 / RCC745</strain>
    </source>
</reference>
<dbReference type="RefSeq" id="XP_022839357.1">
    <property type="nucleotide sequence ID" value="XM_022983721.1"/>
</dbReference>
<dbReference type="InParanoid" id="A0A090M8Z2"/>
<sequence length="260" mass="28322">MLKRRDWNYVHARDGESSESESSSIESAGPAVESSSEGTEDDDDEARGAESSSEAGDARRTATRARYDGARTAIERAMTSDGDGEENGGIAARCRACAGTLLLSGTTLRAHAKSKKHLKNLAKLGKANDENFVCFYPAVREDDGYVSDGEAETHAERLARLRAQKILRDAGDGGDAGGKFSLAQFDSSDDDDDDDDGDDGDDERVTKRLARKEFARKARDMVADKKGEDAKRSRRHAQRKRKGKSKPGKRQRMAMKTEGA</sequence>
<dbReference type="KEGG" id="ota:OT_ostta07g00710"/>
<dbReference type="AlphaFoldDB" id="A0A090M8Z2"/>
<protein>
    <submittedName>
        <fullName evidence="2">Unnamed product</fullName>
    </submittedName>
</protein>
<keyword evidence="3" id="KW-1185">Reference proteome</keyword>
<feature type="compositionally biased region" description="Low complexity" evidence="1">
    <location>
        <begin position="20"/>
        <end position="37"/>
    </location>
</feature>
<feature type="compositionally biased region" description="Basic and acidic residues" evidence="1">
    <location>
        <begin position="1"/>
        <end position="16"/>
    </location>
</feature>
<gene>
    <name evidence="2" type="ORF">OT_ostta07g00710</name>
</gene>
<dbReference type="EMBL" id="CAID01000007">
    <property type="protein sequence ID" value="CEF98594.1"/>
    <property type="molecule type" value="Genomic_DNA"/>
</dbReference>
<dbReference type="Proteomes" id="UP000009170">
    <property type="component" value="Unassembled WGS sequence"/>
</dbReference>
<evidence type="ECO:0000256" key="1">
    <source>
        <dbReference type="SAM" id="MobiDB-lite"/>
    </source>
</evidence>
<reference evidence="2 3" key="2">
    <citation type="journal article" date="2014" name="BMC Genomics">
        <title>An improved genome of the model marine alga Ostreococcus tauri unfolds by assessing Illumina de novo assemblies.</title>
        <authorList>
            <person name="Blanc-Mathieu R."/>
            <person name="Verhelst B."/>
            <person name="Derelle E."/>
            <person name="Rombauts S."/>
            <person name="Bouget F.Y."/>
            <person name="Carre I."/>
            <person name="Chateau A."/>
            <person name="Eyre-Walker A."/>
            <person name="Grimsley N."/>
            <person name="Moreau H."/>
            <person name="Piegu B."/>
            <person name="Rivals E."/>
            <person name="Schackwitz W."/>
            <person name="Van de Peer Y."/>
            <person name="Piganeau G."/>
        </authorList>
    </citation>
    <scope>NUCLEOTIDE SEQUENCE [LARGE SCALE GENOMIC DNA]</scope>
    <source>
        <strain evidence="3">OTTH 0595 / CCAP 157/2 / RCC745</strain>
    </source>
</reference>
<accession>A0A090M8Z2</accession>
<comment type="caution">
    <text evidence="2">The sequence shown here is derived from an EMBL/GenBank/DDBJ whole genome shotgun (WGS) entry which is preliminary data.</text>
</comment>
<organism evidence="2 3">
    <name type="scientific">Ostreococcus tauri</name>
    <name type="common">Marine green alga</name>
    <dbReference type="NCBI Taxonomy" id="70448"/>
    <lineage>
        <taxon>Eukaryota</taxon>
        <taxon>Viridiplantae</taxon>
        <taxon>Chlorophyta</taxon>
        <taxon>Mamiellophyceae</taxon>
        <taxon>Mamiellales</taxon>
        <taxon>Bathycoccaceae</taxon>
        <taxon>Ostreococcus</taxon>
    </lineage>
</organism>